<evidence type="ECO:0000256" key="4">
    <source>
        <dbReference type="ARBA" id="ARBA00022989"/>
    </source>
</evidence>
<keyword evidence="6" id="KW-0915">Sodium</keyword>
<dbReference type="PROSITE" id="PS00610">
    <property type="entry name" value="NA_NEUROTRAN_SYMP_1"/>
    <property type="match status" value="1"/>
</dbReference>
<feature type="transmembrane region" description="Helical" evidence="8">
    <location>
        <begin position="29"/>
        <end position="46"/>
    </location>
</feature>
<dbReference type="InterPro" id="IPR000175">
    <property type="entry name" value="Na/ntran_symport"/>
</dbReference>
<evidence type="ECO:0000313" key="9">
    <source>
        <dbReference type="EMBL" id="JAP41616.1"/>
    </source>
</evidence>
<evidence type="ECO:0000256" key="3">
    <source>
        <dbReference type="ARBA" id="ARBA00022692"/>
    </source>
</evidence>
<sequence>MSEESSIDVRSQVEASHEPRQKWRRNMDFLFACLGFSIGFGNVWRFPYLCFKNGGGAFLIPYFISVLFVGIPLFFLEVSIGQLTSRGGPEAWEIIPLFKGTSKL</sequence>
<evidence type="ECO:0000256" key="8">
    <source>
        <dbReference type="SAM" id="Phobius"/>
    </source>
</evidence>
<feature type="binding site" evidence="6">
    <location>
        <position position="35"/>
    </location>
    <ligand>
        <name>Na(+)</name>
        <dbReference type="ChEBI" id="CHEBI:29101"/>
        <label>1</label>
    </ligand>
</feature>
<name>A0A0X3P376_SCHSO</name>
<dbReference type="GO" id="GO:0005886">
    <property type="term" value="C:plasma membrane"/>
    <property type="evidence" value="ECO:0007669"/>
    <property type="project" value="TreeGrafter"/>
</dbReference>
<evidence type="ECO:0000256" key="1">
    <source>
        <dbReference type="ARBA" id="ARBA00004141"/>
    </source>
</evidence>
<organism evidence="9">
    <name type="scientific">Schistocephalus solidus</name>
    <name type="common">Tapeworm</name>
    <dbReference type="NCBI Taxonomy" id="70667"/>
    <lineage>
        <taxon>Eukaryota</taxon>
        <taxon>Metazoa</taxon>
        <taxon>Spiralia</taxon>
        <taxon>Lophotrochozoa</taxon>
        <taxon>Platyhelminthes</taxon>
        <taxon>Cestoda</taxon>
        <taxon>Eucestoda</taxon>
        <taxon>Diphyllobothriidea</taxon>
        <taxon>Diphyllobothriidae</taxon>
        <taxon>Schistocephalus</taxon>
    </lineage>
</organism>
<dbReference type="PANTHER" id="PTHR11616:SF289">
    <property type="entry name" value="TRANSPORTER"/>
    <property type="match status" value="1"/>
</dbReference>
<dbReference type="PROSITE" id="PS50267">
    <property type="entry name" value="NA_NEUROTRAN_SYMP_3"/>
    <property type="match status" value="1"/>
</dbReference>
<gene>
    <name evidence="9" type="primary">SC6A1</name>
    <name evidence="9" type="ORF">TR116274</name>
</gene>
<dbReference type="PRINTS" id="PR00176">
    <property type="entry name" value="NANEUSMPORT"/>
</dbReference>
<dbReference type="InterPro" id="IPR037272">
    <property type="entry name" value="SNS_sf"/>
</dbReference>
<comment type="subcellular location">
    <subcellularLocation>
        <location evidence="1">Membrane</location>
        <topology evidence="1">Multi-pass membrane protein</topology>
    </subcellularLocation>
</comment>
<evidence type="ECO:0000256" key="7">
    <source>
        <dbReference type="RuleBase" id="RU003732"/>
    </source>
</evidence>
<dbReference type="SUPFAM" id="SSF161070">
    <property type="entry name" value="SNF-like"/>
    <property type="match status" value="1"/>
</dbReference>
<keyword evidence="3 7" id="KW-0812">Transmembrane</keyword>
<keyword evidence="2 7" id="KW-0813">Transport</keyword>
<dbReference type="PANTHER" id="PTHR11616">
    <property type="entry name" value="SODIUM/CHLORIDE DEPENDENT TRANSPORTER"/>
    <property type="match status" value="1"/>
</dbReference>
<dbReference type="GO" id="GO:0046872">
    <property type="term" value="F:metal ion binding"/>
    <property type="evidence" value="ECO:0007669"/>
    <property type="project" value="UniProtKB-KW"/>
</dbReference>
<dbReference type="EMBL" id="GEEE01003975">
    <property type="protein sequence ID" value="JAP59250.1"/>
    <property type="molecule type" value="Transcribed_RNA"/>
</dbReference>
<evidence type="ECO:0000256" key="6">
    <source>
        <dbReference type="PIRSR" id="PIRSR600175-1"/>
    </source>
</evidence>
<feature type="binding site" evidence="6">
    <location>
        <position position="42"/>
    </location>
    <ligand>
        <name>Na(+)</name>
        <dbReference type="ChEBI" id="CHEBI:29101"/>
        <label>1</label>
    </ligand>
</feature>
<dbReference type="GO" id="GO:0042995">
    <property type="term" value="C:cell projection"/>
    <property type="evidence" value="ECO:0007669"/>
    <property type="project" value="TreeGrafter"/>
</dbReference>
<dbReference type="EMBL" id="GEEE01021609">
    <property type="protein sequence ID" value="JAP41616.1"/>
    <property type="molecule type" value="Transcribed_RNA"/>
</dbReference>
<feature type="transmembrane region" description="Helical" evidence="8">
    <location>
        <begin position="58"/>
        <end position="76"/>
    </location>
</feature>
<keyword evidence="7" id="KW-0769">Symport</keyword>
<proteinExistence type="inferred from homology"/>
<evidence type="ECO:0000256" key="2">
    <source>
        <dbReference type="ARBA" id="ARBA00022448"/>
    </source>
</evidence>
<keyword evidence="4 8" id="KW-1133">Transmembrane helix</keyword>
<keyword evidence="5 8" id="KW-0472">Membrane</keyword>
<protein>
    <recommendedName>
        <fullName evidence="7">Transporter</fullName>
    </recommendedName>
</protein>
<keyword evidence="6" id="KW-0479">Metal-binding</keyword>
<reference evidence="9" key="1">
    <citation type="submission" date="2016-01" db="EMBL/GenBank/DDBJ databases">
        <title>Reference transcriptome for the parasite Schistocephalus solidus: insights into the molecular evolution of parasitism.</title>
        <authorList>
            <person name="Hebert F.O."/>
            <person name="Grambauer S."/>
            <person name="Barber I."/>
            <person name="Landry C.R."/>
            <person name="Aubin-Horth N."/>
        </authorList>
    </citation>
    <scope>NUCLEOTIDE SEQUENCE</scope>
</reference>
<evidence type="ECO:0000256" key="5">
    <source>
        <dbReference type="ARBA" id="ARBA00023136"/>
    </source>
</evidence>
<dbReference type="Pfam" id="PF00209">
    <property type="entry name" value="SNF"/>
    <property type="match status" value="1"/>
</dbReference>
<accession>A0A0X3P376</accession>
<dbReference type="GO" id="GO:0005332">
    <property type="term" value="F:gamma-aminobutyric acid:sodium:chloride symporter activity"/>
    <property type="evidence" value="ECO:0007669"/>
    <property type="project" value="TreeGrafter"/>
</dbReference>
<dbReference type="AlphaFoldDB" id="A0A0X3P376"/>
<comment type="similarity">
    <text evidence="7">Belongs to the sodium:neurotransmitter symporter (SNF) (TC 2.A.22) family.</text>
</comment>